<reference evidence="3" key="1">
    <citation type="submission" date="2020-11" db="EMBL/GenBank/DDBJ databases">
        <authorList>
            <person name="Tran Van P."/>
        </authorList>
    </citation>
    <scope>NUCLEOTIDE SEQUENCE</scope>
</reference>
<evidence type="ECO:0000256" key="2">
    <source>
        <dbReference type="SAM" id="MobiDB-lite"/>
    </source>
</evidence>
<sequence>QQQRSTPNAPTTQASSSAPTNTFTEVNPEFLAALPLNIQEEVLAQQRAEQQRIASQTANPETPVDAGSFILTLPPSLRRQVLADMDDSQLALLPPEVATEAQALRQELEARHRQIQERFFSSHAGTALSRILRTAATGRMGGTRYTIHTVPPGSWPWNISGGRSGTGGSNLNASSSVNAHRPTFTSSRFRGRQLLDNEALSCL</sequence>
<dbReference type="AlphaFoldDB" id="A0A7R9MTP7"/>
<dbReference type="EMBL" id="CAJPVJ010049961">
    <property type="protein sequence ID" value="CAG2183004.1"/>
    <property type="molecule type" value="Genomic_DNA"/>
</dbReference>
<dbReference type="InterPro" id="IPR025527">
    <property type="entry name" value="HUWE1/Rev1_UBM"/>
</dbReference>
<protein>
    <submittedName>
        <fullName evidence="3">Uncharacterized protein</fullName>
    </submittedName>
</protein>
<keyword evidence="4" id="KW-1185">Reference proteome</keyword>
<dbReference type="EMBL" id="OC964786">
    <property type="protein sequence ID" value="CAD7665868.1"/>
    <property type="molecule type" value="Genomic_DNA"/>
</dbReference>
<evidence type="ECO:0000313" key="4">
    <source>
        <dbReference type="Proteomes" id="UP000728032"/>
    </source>
</evidence>
<feature type="non-terminal residue" evidence="3">
    <location>
        <position position="1"/>
    </location>
</feature>
<dbReference type="GO" id="GO:0016740">
    <property type="term" value="F:transferase activity"/>
    <property type="evidence" value="ECO:0007669"/>
    <property type="project" value="UniProtKB-KW"/>
</dbReference>
<dbReference type="Proteomes" id="UP000728032">
    <property type="component" value="Unassembled WGS sequence"/>
</dbReference>
<accession>A0A7R9MTP7</accession>
<feature type="region of interest" description="Disordered" evidence="2">
    <location>
        <begin position="1"/>
        <end position="22"/>
    </location>
</feature>
<gene>
    <name evidence="3" type="ORF">ONB1V03_LOCUS22425</name>
</gene>
<dbReference type="OrthoDB" id="8068875at2759"/>
<evidence type="ECO:0000313" key="3">
    <source>
        <dbReference type="EMBL" id="CAD7665868.1"/>
    </source>
</evidence>
<feature type="non-terminal residue" evidence="3">
    <location>
        <position position="203"/>
    </location>
</feature>
<keyword evidence="1" id="KW-0808">Transferase</keyword>
<dbReference type="Pfam" id="PF14377">
    <property type="entry name" value="UBM"/>
    <property type="match status" value="2"/>
</dbReference>
<organism evidence="3">
    <name type="scientific">Oppiella nova</name>
    <dbReference type="NCBI Taxonomy" id="334625"/>
    <lineage>
        <taxon>Eukaryota</taxon>
        <taxon>Metazoa</taxon>
        <taxon>Ecdysozoa</taxon>
        <taxon>Arthropoda</taxon>
        <taxon>Chelicerata</taxon>
        <taxon>Arachnida</taxon>
        <taxon>Acari</taxon>
        <taxon>Acariformes</taxon>
        <taxon>Sarcoptiformes</taxon>
        <taxon>Oribatida</taxon>
        <taxon>Brachypylina</taxon>
        <taxon>Oppioidea</taxon>
        <taxon>Oppiidae</taxon>
        <taxon>Oppiella</taxon>
    </lineage>
</organism>
<proteinExistence type="predicted"/>
<evidence type="ECO:0000256" key="1">
    <source>
        <dbReference type="ARBA" id="ARBA00022679"/>
    </source>
</evidence>
<name>A0A7R9MTP7_9ACAR</name>